<dbReference type="Gene3D" id="3.10.10.10">
    <property type="entry name" value="HIV Type 1 Reverse Transcriptase, subunit A, domain 1"/>
    <property type="match status" value="1"/>
</dbReference>
<dbReference type="InterPro" id="IPR051320">
    <property type="entry name" value="Viral_Replic_Matur_Polypro"/>
</dbReference>
<keyword evidence="1" id="KW-0645">Protease</keyword>
<dbReference type="GO" id="GO:0006508">
    <property type="term" value="P:proteolysis"/>
    <property type="evidence" value="ECO:0007669"/>
    <property type="project" value="UniProtKB-KW"/>
</dbReference>
<dbReference type="GO" id="GO:0008233">
    <property type="term" value="F:peptidase activity"/>
    <property type="evidence" value="ECO:0007669"/>
    <property type="project" value="UniProtKB-KW"/>
</dbReference>
<dbReference type="FunFam" id="3.30.70.270:FF:000020">
    <property type="entry name" value="Transposon Tf2-6 polyprotein-like Protein"/>
    <property type="match status" value="1"/>
</dbReference>
<sequence>MINRGIVRRSDSAFSSPVLLVKKPDGSWRFRVDYGALVKDAFPIPVVDELPDELHGACFFTKLDLRSGYHQVRMRPSDVHKTAFRTHDGLYEFLVMAFGLCNAPATFQALMNDVLRPFLRRFVLVFFDDILPHWADHLRHIRAVFSVLAPALPQARQVRVRGVVRRVPRPRRLGRGRRHGSDQGRPRSVRAVRGFLGLAGYYRRFVHNYGTIAAPLTALLRKDGFSWSEAATAAFTALKDAVTSAPVLAMPDFTKLFVVECDASSHGFGAVLVQEGHPIAFFSRPVAPRHRALAAYERELIGLVHATPAAVLWGRRFVVKTDHFSLKYLLDWYFDHVIGSASCWASIS</sequence>
<evidence type="ECO:0008006" key="12">
    <source>
        <dbReference type="Google" id="ProtNLM"/>
    </source>
</evidence>
<dbReference type="PANTHER" id="PTHR33064:SF40">
    <property type="entry name" value="REVERSE TRANSCRIPTASE_RETROTRANSPOSON-DERIVED PROTEIN RNASE H-LIKE DOMAIN-CONTAINING PROTEIN"/>
    <property type="match status" value="1"/>
</dbReference>
<protein>
    <recommendedName>
        <fullName evidence="12">Reverse transcriptase domain-containing protein</fullName>
    </recommendedName>
</protein>
<dbReference type="InterPro" id="IPR043128">
    <property type="entry name" value="Rev_trsase/Diguanyl_cyclase"/>
</dbReference>
<evidence type="ECO:0000256" key="5">
    <source>
        <dbReference type="ARBA" id="ARBA00022759"/>
    </source>
</evidence>
<dbReference type="Pfam" id="PF17919">
    <property type="entry name" value="RT_RNaseH_2"/>
    <property type="match status" value="1"/>
</dbReference>
<feature type="domain" description="Reverse transcriptase/retrotransposon-derived protein RNase H-like" evidence="9">
    <location>
        <begin position="227"/>
        <end position="308"/>
    </location>
</feature>
<name>A0AAQ3XG91_PASNO</name>
<dbReference type="PANTHER" id="PTHR33064">
    <property type="entry name" value="POL PROTEIN"/>
    <property type="match status" value="1"/>
</dbReference>
<dbReference type="CDD" id="cd01647">
    <property type="entry name" value="RT_LTR"/>
    <property type="match status" value="1"/>
</dbReference>
<keyword evidence="6" id="KW-0378">Hydrolase</keyword>
<evidence type="ECO:0000256" key="6">
    <source>
        <dbReference type="ARBA" id="ARBA00022801"/>
    </source>
</evidence>
<evidence type="ECO:0000313" key="11">
    <source>
        <dbReference type="Proteomes" id="UP001341281"/>
    </source>
</evidence>
<dbReference type="Gene3D" id="3.30.70.270">
    <property type="match status" value="2"/>
</dbReference>
<evidence type="ECO:0000256" key="2">
    <source>
        <dbReference type="ARBA" id="ARBA00022679"/>
    </source>
</evidence>
<evidence type="ECO:0000256" key="7">
    <source>
        <dbReference type="ARBA" id="ARBA00022918"/>
    </source>
</evidence>
<evidence type="ECO:0000313" key="10">
    <source>
        <dbReference type="EMBL" id="WVZ96970.1"/>
    </source>
</evidence>
<accession>A0AAQ3XG91</accession>
<evidence type="ECO:0000259" key="8">
    <source>
        <dbReference type="Pfam" id="PF00078"/>
    </source>
</evidence>
<dbReference type="Pfam" id="PF00078">
    <property type="entry name" value="RVT_1"/>
    <property type="match status" value="1"/>
</dbReference>
<dbReference type="FunFam" id="3.10.10.10:FF:000007">
    <property type="entry name" value="Retrovirus-related Pol polyprotein from transposon 17.6-like Protein"/>
    <property type="match status" value="1"/>
</dbReference>
<keyword evidence="4" id="KW-0540">Nuclease</keyword>
<dbReference type="InterPro" id="IPR000477">
    <property type="entry name" value="RT_dom"/>
</dbReference>
<evidence type="ECO:0000256" key="3">
    <source>
        <dbReference type="ARBA" id="ARBA00022695"/>
    </source>
</evidence>
<reference evidence="10 11" key="1">
    <citation type="submission" date="2024-02" db="EMBL/GenBank/DDBJ databases">
        <title>High-quality chromosome-scale genome assembly of Pensacola bahiagrass (Paspalum notatum Flugge var. saurae).</title>
        <authorList>
            <person name="Vega J.M."/>
            <person name="Podio M."/>
            <person name="Orjuela J."/>
            <person name="Siena L.A."/>
            <person name="Pessino S.C."/>
            <person name="Combes M.C."/>
            <person name="Mariac C."/>
            <person name="Albertini E."/>
            <person name="Pupilli F."/>
            <person name="Ortiz J.P.A."/>
            <person name="Leblanc O."/>
        </authorList>
    </citation>
    <scope>NUCLEOTIDE SEQUENCE [LARGE SCALE GENOMIC DNA]</scope>
    <source>
        <strain evidence="10">R1</strain>
        <tissue evidence="10">Leaf</tissue>
    </source>
</reference>
<evidence type="ECO:0000259" key="9">
    <source>
        <dbReference type="Pfam" id="PF17919"/>
    </source>
</evidence>
<dbReference type="GO" id="GO:0003964">
    <property type="term" value="F:RNA-directed DNA polymerase activity"/>
    <property type="evidence" value="ECO:0007669"/>
    <property type="project" value="UniProtKB-KW"/>
</dbReference>
<dbReference type="EMBL" id="CP144754">
    <property type="protein sequence ID" value="WVZ96970.1"/>
    <property type="molecule type" value="Genomic_DNA"/>
</dbReference>
<evidence type="ECO:0000256" key="4">
    <source>
        <dbReference type="ARBA" id="ARBA00022722"/>
    </source>
</evidence>
<keyword evidence="7" id="KW-0695">RNA-directed DNA polymerase</keyword>
<dbReference type="InterPro" id="IPR041577">
    <property type="entry name" value="RT_RNaseH_2"/>
</dbReference>
<gene>
    <name evidence="10" type="ORF">U9M48_042545</name>
</gene>
<keyword evidence="2" id="KW-0808">Transferase</keyword>
<dbReference type="SUPFAM" id="SSF56672">
    <property type="entry name" value="DNA/RNA polymerases"/>
    <property type="match status" value="1"/>
</dbReference>
<keyword evidence="11" id="KW-1185">Reference proteome</keyword>
<keyword evidence="5" id="KW-0255">Endonuclease</keyword>
<dbReference type="InterPro" id="IPR043502">
    <property type="entry name" value="DNA/RNA_pol_sf"/>
</dbReference>
<dbReference type="Proteomes" id="UP001341281">
    <property type="component" value="Chromosome 10"/>
</dbReference>
<dbReference type="GO" id="GO:0004519">
    <property type="term" value="F:endonuclease activity"/>
    <property type="evidence" value="ECO:0007669"/>
    <property type="project" value="UniProtKB-KW"/>
</dbReference>
<organism evidence="10 11">
    <name type="scientific">Paspalum notatum var. saurae</name>
    <dbReference type="NCBI Taxonomy" id="547442"/>
    <lineage>
        <taxon>Eukaryota</taxon>
        <taxon>Viridiplantae</taxon>
        <taxon>Streptophyta</taxon>
        <taxon>Embryophyta</taxon>
        <taxon>Tracheophyta</taxon>
        <taxon>Spermatophyta</taxon>
        <taxon>Magnoliopsida</taxon>
        <taxon>Liliopsida</taxon>
        <taxon>Poales</taxon>
        <taxon>Poaceae</taxon>
        <taxon>PACMAD clade</taxon>
        <taxon>Panicoideae</taxon>
        <taxon>Andropogonodae</taxon>
        <taxon>Paspaleae</taxon>
        <taxon>Paspalinae</taxon>
        <taxon>Paspalum</taxon>
    </lineage>
</organism>
<keyword evidence="3" id="KW-0548">Nucleotidyltransferase</keyword>
<evidence type="ECO:0000256" key="1">
    <source>
        <dbReference type="ARBA" id="ARBA00022670"/>
    </source>
</evidence>
<proteinExistence type="predicted"/>
<feature type="domain" description="Reverse transcriptase" evidence="8">
    <location>
        <begin position="22"/>
        <end position="144"/>
    </location>
</feature>
<dbReference type="AlphaFoldDB" id="A0AAQ3XG91"/>